<dbReference type="InterPro" id="IPR001128">
    <property type="entry name" value="Cyt_P450"/>
</dbReference>
<dbReference type="EMBL" id="RYZI01000434">
    <property type="protein sequence ID" value="RWA05490.1"/>
    <property type="molecule type" value="Genomic_DNA"/>
</dbReference>
<evidence type="ECO:0000256" key="3">
    <source>
        <dbReference type="ARBA" id="ARBA00022723"/>
    </source>
</evidence>
<protein>
    <submittedName>
        <fullName evidence="8">Uncharacterized protein</fullName>
    </submittedName>
</protein>
<evidence type="ECO:0000313" key="8">
    <source>
        <dbReference type="EMBL" id="RWA05490.1"/>
    </source>
</evidence>
<keyword evidence="7" id="KW-0503">Monooxygenase</keyword>
<keyword evidence="5 6" id="KW-0408">Iron</keyword>
<keyword evidence="3 6" id="KW-0479">Metal-binding</keyword>
<evidence type="ECO:0000256" key="6">
    <source>
        <dbReference type="PIRSR" id="PIRSR602401-1"/>
    </source>
</evidence>
<dbReference type="SUPFAM" id="SSF48264">
    <property type="entry name" value="Cytochrome P450"/>
    <property type="match status" value="1"/>
</dbReference>
<comment type="similarity">
    <text evidence="7">Belongs to the cytochrome P450 family.</text>
</comment>
<gene>
    <name evidence="8" type="ORF">EKO27_g9619</name>
</gene>
<keyword evidence="2 6" id="KW-0349">Heme</keyword>
<sequence length="491" mass="54254">MAFSYIILPAVLLALIGVRVIVDWNKLRKAPGPVLAGITDLWRAYQQYNGTMRESLLDLHAQHGPIVRYGVRSISINDPEVIKVVYGSRAGFMSADSYDVLRGHQNGQDIRTLLSTRDEKQHGALRRSVANAFTPTAVLDYEKWIDVTIGDLLESLTRKSKFDLVSMMVWYSMDAASRFSFGAPLGCLAAEDDVGGTIEMIRGHFEHWTRWASYPWVERLVHRNPVFKPTIRSPSSIAVAAAAKLKERESGAVVSKEEKEVDVTPDLLERFLEASKDSPQLNGSGIVGVIVSTIAAAGDTTAVTVASTLFYILKTPHVLRKLEAELTDAGIHEIPTFAEVNKLPYLNAVIKESMRVFTVTSFPMERLVPAGGAVIAGMYFPEGTSVGCLPAAIHLNKDIFGEDVDVFRPERWLINDREHLRIMEAAHMGFSRGKRNCIGQNIAILSIKKVVPALINKLKLTLVDPDASLKADHTPNVAILEPIYVKSEIKN</sequence>
<dbReference type="PROSITE" id="PS00086">
    <property type="entry name" value="CYTOCHROME_P450"/>
    <property type="match status" value="1"/>
</dbReference>
<proteinExistence type="inferred from homology"/>
<evidence type="ECO:0000256" key="1">
    <source>
        <dbReference type="ARBA" id="ARBA00001971"/>
    </source>
</evidence>
<comment type="caution">
    <text evidence="8">The sequence shown here is derived from an EMBL/GenBank/DDBJ whole genome shotgun (WGS) entry which is preliminary data.</text>
</comment>
<dbReference type="GO" id="GO:0044550">
    <property type="term" value="P:secondary metabolite biosynthetic process"/>
    <property type="evidence" value="ECO:0007669"/>
    <property type="project" value="UniProtKB-ARBA"/>
</dbReference>
<dbReference type="STRING" id="363999.A0A439CTK2"/>
<dbReference type="InterPro" id="IPR036396">
    <property type="entry name" value="Cyt_P450_sf"/>
</dbReference>
<dbReference type="CDD" id="cd11060">
    <property type="entry name" value="CYP57A1-like"/>
    <property type="match status" value="1"/>
</dbReference>
<dbReference type="AlphaFoldDB" id="A0A439CTK2"/>
<name>A0A439CTK2_9PEZI</name>
<dbReference type="PRINTS" id="PR00463">
    <property type="entry name" value="EP450I"/>
</dbReference>
<evidence type="ECO:0000313" key="9">
    <source>
        <dbReference type="Proteomes" id="UP000286045"/>
    </source>
</evidence>
<evidence type="ECO:0000256" key="7">
    <source>
        <dbReference type="RuleBase" id="RU000461"/>
    </source>
</evidence>
<dbReference type="GO" id="GO:0020037">
    <property type="term" value="F:heme binding"/>
    <property type="evidence" value="ECO:0007669"/>
    <property type="project" value="InterPro"/>
</dbReference>
<evidence type="ECO:0000256" key="5">
    <source>
        <dbReference type="ARBA" id="ARBA00023004"/>
    </source>
</evidence>
<organism evidence="8 9">
    <name type="scientific">Xylaria grammica</name>
    <dbReference type="NCBI Taxonomy" id="363999"/>
    <lineage>
        <taxon>Eukaryota</taxon>
        <taxon>Fungi</taxon>
        <taxon>Dikarya</taxon>
        <taxon>Ascomycota</taxon>
        <taxon>Pezizomycotina</taxon>
        <taxon>Sordariomycetes</taxon>
        <taxon>Xylariomycetidae</taxon>
        <taxon>Xylariales</taxon>
        <taxon>Xylariaceae</taxon>
        <taxon>Xylaria</taxon>
    </lineage>
</organism>
<accession>A0A439CTK2</accession>
<dbReference type="PRINTS" id="PR00385">
    <property type="entry name" value="P450"/>
</dbReference>
<reference evidence="8 9" key="1">
    <citation type="submission" date="2018-12" db="EMBL/GenBank/DDBJ databases">
        <title>Draft genome sequence of Xylaria grammica IHI A82.</title>
        <authorList>
            <person name="Buettner E."/>
            <person name="Kellner H."/>
        </authorList>
    </citation>
    <scope>NUCLEOTIDE SEQUENCE [LARGE SCALE GENOMIC DNA]</scope>
    <source>
        <strain evidence="8 9">IHI A82</strain>
    </source>
</reference>
<feature type="binding site" description="axial binding residue" evidence="6">
    <location>
        <position position="437"/>
    </location>
    <ligand>
        <name>heme</name>
        <dbReference type="ChEBI" id="CHEBI:30413"/>
    </ligand>
    <ligandPart>
        <name>Fe</name>
        <dbReference type="ChEBI" id="CHEBI:18248"/>
    </ligandPart>
</feature>
<dbReference type="Proteomes" id="UP000286045">
    <property type="component" value="Unassembled WGS sequence"/>
</dbReference>
<dbReference type="GO" id="GO:0005506">
    <property type="term" value="F:iron ion binding"/>
    <property type="evidence" value="ECO:0007669"/>
    <property type="project" value="InterPro"/>
</dbReference>
<dbReference type="PANTHER" id="PTHR24305">
    <property type="entry name" value="CYTOCHROME P450"/>
    <property type="match status" value="1"/>
</dbReference>
<keyword evidence="9" id="KW-1185">Reference proteome</keyword>
<evidence type="ECO:0000256" key="2">
    <source>
        <dbReference type="ARBA" id="ARBA00022617"/>
    </source>
</evidence>
<dbReference type="InterPro" id="IPR002401">
    <property type="entry name" value="Cyt_P450_E_grp-I"/>
</dbReference>
<dbReference type="InterPro" id="IPR017972">
    <property type="entry name" value="Cyt_P450_CS"/>
</dbReference>
<dbReference type="Pfam" id="PF00067">
    <property type="entry name" value="p450"/>
    <property type="match status" value="1"/>
</dbReference>
<evidence type="ECO:0000256" key="4">
    <source>
        <dbReference type="ARBA" id="ARBA00023002"/>
    </source>
</evidence>
<dbReference type="GO" id="GO:0004497">
    <property type="term" value="F:monooxygenase activity"/>
    <property type="evidence" value="ECO:0007669"/>
    <property type="project" value="UniProtKB-KW"/>
</dbReference>
<keyword evidence="4 7" id="KW-0560">Oxidoreductase</keyword>
<dbReference type="InterPro" id="IPR050121">
    <property type="entry name" value="Cytochrome_P450_monoxygenase"/>
</dbReference>
<dbReference type="Gene3D" id="1.10.630.10">
    <property type="entry name" value="Cytochrome P450"/>
    <property type="match status" value="1"/>
</dbReference>
<dbReference type="GO" id="GO:0016705">
    <property type="term" value="F:oxidoreductase activity, acting on paired donors, with incorporation or reduction of molecular oxygen"/>
    <property type="evidence" value="ECO:0007669"/>
    <property type="project" value="InterPro"/>
</dbReference>
<comment type="cofactor">
    <cofactor evidence="1 6">
        <name>heme</name>
        <dbReference type="ChEBI" id="CHEBI:30413"/>
    </cofactor>
</comment>
<dbReference type="PANTHER" id="PTHR24305:SF235">
    <property type="entry name" value="CYTOCHROME P450 MONOOXYGENASE APDB-RELATED"/>
    <property type="match status" value="1"/>
</dbReference>